<proteinExistence type="predicted"/>
<name>A0AAU7U5G1_9DEIO</name>
<organism evidence="1">
    <name type="scientific">Deinococcus sonorensis KR-87</name>
    <dbReference type="NCBI Taxonomy" id="694439"/>
    <lineage>
        <taxon>Bacteria</taxon>
        <taxon>Thermotogati</taxon>
        <taxon>Deinococcota</taxon>
        <taxon>Deinococci</taxon>
        <taxon>Deinococcales</taxon>
        <taxon>Deinococcaceae</taxon>
        <taxon>Deinococcus</taxon>
    </lineage>
</organism>
<dbReference type="EMBL" id="CP158297">
    <property type="protein sequence ID" value="XBV83760.1"/>
    <property type="molecule type" value="Genomic_DNA"/>
</dbReference>
<protein>
    <recommendedName>
        <fullName evidence="2">Cytochrome c domain-containing protein</fullName>
    </recommendedName>
</protein>
<dbReference type="RefSeq" id="WP_350241490.1">
    <property type="nucleotide sequence ID" value="NZ_CP158297.1"/>
</dbReference>
<dbReference type="KEGG" id="dsc:ABOD76_01540"/>
<geneLocation type="plasmid" evidence="1">
    <name>pDson01</name>
</geneLocation>
<reference evidence="1" key="1">
    <citation type="submission" date="2024-06" db="EMBL/GenBank/DDBJ databases">
        <title>Draft Genome Sequence of Deinococcus sonorensis Type Strain KR-87, a Biofilm Producing Representative of the Genus Deinococcus.</title>
        <authorList>
            <person name="Boren L.S."/>
            <person name="Grosso R.A."/>
            <person name="Hugenberg-Cox A.N."/>
            <person name="Hill J.T.E."/>
            <person name="Albert C.M."/>
            <person name="Tuohy J.M."/>
        </authorList>
    </citation>
    <scope>NUCLEOTIDE SEQUENCE</scope>
    <source>
        <strain evidence="1">KR-87</strain>
        <plasmid evidence="1">pDson01</plasmid>
    </source>
</reference>
<dbReference type="AlphaFoldDB" id="A0AAU7U5G1"/>
<evidence type="ECO:0000313" key="1">
    <source>
        <dbReference type="EMBL" id="XBV83760.1"/>
    </source>
</evidence>
<keyword evidence="1" id="KW-0614">Plasmid</keyword>
<accession>A0AAU7U5G1</accession>
<sequence>MARVTLPALCALLGPLVLAVPRTLALPTYRRQAAQLMHYDQDTPLWALDRRVVPCTFCHVEVTGGPPWNVFGEEIRAAFTADARAGRHRPFPQVLQDLLASGADADRDGYADVLEVFARTLPGDPSSRPGEPPEQVMAAFEHAGGMRLYQAKRPEQQ</sequence>
<evidence type="ECO:0008006" key="2">
    <source>
        <dbReference type="Google" id="ProtNLM"/>
    </source>
</evidence>
<gene>
    <name evidence="1" type="ORF">ABOD76_01540</name>
</gene>